<sequence>MSSVPEVRFCPYDHELIGFYFTNKNFNTHLLPPNHIQELHSINDFHPAKLTALYPPINENE</sequence>
<evidence type="ECO:0000256" key="1">
    <source>
        <dbReference type="ARBA" id="ARBA00023015"/>
    </source>
</evidence>
<keyword evidence="3" id="KW-0804">Transcription</keyword>
<evidence type="ECO:0000259" key="5">
    <source>
        <dbReference type="PROSITE" id="PS51005"/>
    </source>
</evidence>
<feature type="domain" description="NAC" evidence="5">
    <location>
        <begin position="3"/>
        <end position="61"/>
    </location>
</feature>
<dbReference type="GO" id="GO:0003677">
    <property type="term" value="F:DNA binding"/>
    <property type="evidence" value="ECO:0007669"/>
    <property type="project" value="UniProtKB-KW"/>
</dbReference>
<proteinExistence type="predicted"/>
<keyword evidence="4" id="KW-0539">Nucleus</keyword>
<dbReference type="EMBL" id="JAATIQ010000060">
    <property type="protein sequence ID" value="KAF4391205.1"/>
    <property type="molecule type" value="Genomic_DNA"/>
</dbReference>
<dbReference type="GO" id="GO:0006355">
    <property type="term" value="P:regulation of DNA-templated transcription"/>
    <property type="evidence" value="ECO:0007669"/>
    <property type="project" value="InterPro"/>
</dbReference>
<evidence type="ECO:0000256" key="2">
    <source>
        <dbReference type="ARBA" id="ARBA00023125"/>
    </source>
</evidence>
<dbReference type="SUPFAM" id="SSF101941">
    <property type="entry name" value="NAC domain"/>
    <property type="match status" value="1"/>
</dbReference>
<dbReference type="PROSITE" id="PS51005">
    <property type="entry name" value="NAC"/>
    <property type="match status" value="1"/>
</dbReference>
<keyword evidence="1" id="KW-0805">Transcription regulation</keyword>
<dbReference type="InterPro" id="IPR003441">
    <property type="entry name" value="NAC-dom"/>
</dbReference>
<dbReference type="InterPro" id="IPR036093">
    <property type="entry name" value="NAC_dom_sf"/>
</dbReference>
<evidence type="ECO:0000256" key="3">
    <source>
        <dbReference type="ARBA" id="ARBA00023163"/>
    </source>
</evidence>
<dbReference type="AlphaFoldDB" id="A0A7J6H7W5"/>
<organism evidence="6 7">
    <name type="scientific">Cannabis sativa</name>
    <name type="common">Hemp</name>
    <name type="synonym">Marijuana</name>
    <dbReference type="NCBI Taxonomy" id="3483"/>
    <lineage>
        <taxon>Eukaryota</taxon>
        <taxon>Viridiplantae</taxon>
        <taxon>Streptophyta</taxon>
        <taxon>Embryophyta</taxon>
        <taxon>Tracheophyta</taxon>
        <taxon>Spermatophyta</taxon>
        <taxon>Magnoliopsida</taxon>
        <taxon>eudicotyledons</taxon>
        <taxon>Gunneridae</taxon>
        <taxon>Pentapetalae</taxon>
        <taxon>rosids</taxon>
        <taxon>fabids</taxon>
        <taxon>Rosales</taxon>
        <taxon>Cannabaceae</taxon>
        <taxon>Cannabis</taxon>
    </lineage>
</organism>
<protein>
    <recommendedName>
        <fullName evidence="5">NAC domain-containing protein</fullName>
    </recommendedName>
</protein>
<comment type="caution">
    <text evidence="6">The sequence shown here is derived from an EMBL/GenBank/DDBJ whole genome shotgun (WGS) entry which is preliminary data.</text>
</comment>
<evidence type="ECO:0000256" key="4">
    <source>
        <dbReference type="ARBA" id="ARBA00023242"/>
    </source>
</evidence>
<keyword evidence="7" id="KW-1185">Reference proteome</keyword>
<name>A0A7J6H7W5_CANSA</name>
<keyword evidence="2" id="KW-0238">DNA-binding</keyword>
<evidence type="ECO:0000313" key="6">
    <source>
        <dbReference type="EMBL" id="KAF4391205.1"/>
    </source>
</evidence>
<dbReference type="Proteomes" id="UP000583929">
    <property type="component" value="Unassembled WGS sequence"/>
</dbReference>
<gene>
    <name evidence="6" type="ORF">G4B88_016515</name>
</gene>
<evidence type="ECO:0000313" key="7">
    <source>
        <dbReference type="Proteomes" id="UP000583929"/>
    </source>
</evidence>
<accession>A0A7J6H7W5</accession>
<reference evidence="6 7" key="1">
    <citation type="journal article" date="2020" name="bioRxiv">
        <title>Sequence and annotation of 42 cannabis genomes reveals extensive copy number variation in cannabinoid synthesis and pathogen resistance genes.</title>
        <authorList>
            <person name="Mckernan K.J."/>
            <person name="Helbert Y."/>
            <person name="Kane L.T."/>
            <person name="Ebling H."/>
            <person name="Zhang L."/>
            <person name="Liu B."/>
            <person name="Eaton Z."/>
            <person name="Mclaughlin S."/>
            <person name="Kingan S."/>
            <person name="Baybayan P."/>
            <person name="Concepcion G."/>
            <person name="Jordan M."/>
            <person name="Riva A."/>
            <person name="Barbazuk W."/>
            <person name="Harkins T."/>
        </authorList>
    </citation>
    <scope>NUCLEOTIDE SEQUENCE [LARGE SCALE GENOMIC DNA]</scope>
    <source>
        <strain evidence="7">cv. Jamaican Lion 4</strain>
        <tissue evidence="6">Leaf</tissue>
    </source>
</reference>